<dbReference type="InterPro" id="IPR002059">
    <property type="entry name" value="CSP_DNA-bd"/>
</dbReference>
<reference evidence="6 7" key="1">
    <citation type="submission" date="2018-04" db="EMBL/GenBank/DDBJ databases">
        <title>Pseudomonas sp. nov., isolated from mangrove soil.</title>
        <authorList>
            <person name="Chen C."/>
        </authorList>
    </citation>
    <scope>NUCLEOTIDE SEQUENCE [LARGE SCALE GENOMIC DNA]</scope>
    <source>
        <strain evidence="6 7">TC-11</strain>
    </source>
</reference>
<dbReference type="RefSeq" id="WP_108108192.1">
    <property type="nucleotide sequence ID" value="NZ_QASN01000020.1"/>
</dbReference>
<feature type="domain" description="CSD" evidence="5">
    <location>
        <begin position="2"/>
        <end position="66"/>
    </location>
</feature>
<name>A0A2T5P7L3_9PSED</name>
<keyword evidence="7" id="KW-1185">Reference proteome</keyword>
<dbReference type="PANTHER" id="PTHR12962:SF1">
    <property type="entry name" value="COLD SHOCK DOMAIN-CONTAINING PROTEIN CG9705"/>
    <property type="match status" value="1"/>
</dbReference>
<evidence type="ECO:0000256" key="4">
    <source>
        <dbReference type="SAM" id="Phobius"/>
    </source>
</evidence>
<evidence type="ECO:0000256" key="3">
    <source>
        <dbReference type="SAM" id="MobiDB-lite"/>
    </source>
</evidence>
<dbReference type="SMART" id="SM00357">
    <property type="entry name" value="CSP"/>
    <property type="match status" value="1"/>
</dbReference>
<keyword evidence="4" id="KW-0812">Transmembrane</keyword>
<keyword evidence="1" id="KW-0597">Phosphoprotein</keyword>
<evidence type="ECO:0000313" key="7">
    <source>
        <dbReference type="Proteomes" id="UP000244064"/>
    </source>
</evidence>
<evidence type="ECO:0000256" key="2">
    <source>
        <dbReference type="RuleBase" id="RU000408"/>
    </source>
</evidence>
<feature type="region of interest" description="Disordered" evidence="3">
    <location>
        <begin position="74"/>
        <end position="96"/>
    </location>
</feature>
<dbReference type="SUPFAM" id="SSF50249">
    <property type="entry name" value="Nucleic acid-binding proteins"/>
    <property type="match status" value="1"/>
</dbReference>
<evidence type="ECO:0000256" key="1">
    <source>
        <dbReference type="ARBA" id="ARBA00022553"/>
    </source>
</evidence>
<dbReference type="InterPro" id="IPR010718">
    <property type="entry name" value="DUF1294"/>
</dbReference>
<dbReference type="EMBL" id="QASN01000020">
    <property type="protein sequence ID" value="PTU73748.1"/>
    <property type="molecule type" value="Genomic_DNA"/>
</dbReference>
<proteinExistence type="predicted"/>
<protein>
    <submittedName>
        <fullName evidence="6">DUF1294 domain-containing protein</fullName>
    </submittedName>
</protein>
<dbReference type="PROSITE" id="PS51857">
    <property type="entry name" value="CSD_2"/>
    <property type="match status" value="1"/>
</dbReference>
<evidence type="ECO:0000259" key="5">
    <source>
        <dbReference type="PROSITE" id="PS51857"/>
    </source>
</evidence>
<dbReference type="GO" id="GO:0043488">
    <property type="term" value="P:regulation of mRNA stability"/>
    <property type="evidence" value="ECO:0007669"/>
    <property type="project" value="TreeGrafter"/>
</dbReference>
<dbReference type="InterPro" id="IPR052069">
    <property type="entry name" value="Ca-reg_mRNA-binding_domain"/>
</dbReference>
<gene>
    <name evidence="6" type="ORF">DBO85_15710</name>
</gene>
<dbReference type="GO" id="GO:0005829">
    <property type="term" value="C:cytosol"/>
    <property type="evidence" value="ECO:0007669"/>
    <property type="project" value="UniProtKB-ARBA"/>
</dbReference>
<keyword evidence="4" id="KW-1133">Transmembrane helix</keyword>
<dbReference type="Pfam" id="PF06961">
    <property type="entry name" value="DUF1294"/>
    <property type="match status" value="1"/>
</dbReference>
<dbReference type="Proteomes" id="UP000244064">
    <property type="component" value="Unassembled WGS sequence"/>
</dbReference>
<dbReference type="PROSITE" id="PS00352">
    <property type="entry name" value="CSD_1"/>
    <property type="match status" value="1"/>
</dbReference>
<dbReference type="PANTHER" id="PTHR12962">
    <property type="entry name" value="CALCIUM-REGULATED HEAT STABLE PROTEIN CRHSP-24-RELATED"/>
    <property type="match status" value="1"/>
</dbReference>
<dbReference type="GO" id="GO:0003730">
    <property type="term" value="F:mRNA 3'-UTR binding"/>
    <property type="evidence" value="ECO:0007669"/>
    <property type="project" value="TreeGrafter"/>
</dbReference>
<dbReference type="InterPro" id="IPR011129">
    <property type="entry name" value="CSD"/>
</dbReference>
<accession>A0A2T5P7L3</accession>
<evidence type="ECO:0000313" key="6">
    <source>
        <dbReference type="EMBL" id="PTU73748.1"/>
    </source>
</evidence>
<dbReference type="InterPro" id="IPR012340">
    <property type="entry name" value="NA-bd_OB-fold"/>
</dbReference>
<organism evidence="6 7">
    <name type="scientific">Pseudomonas mangrovi</name>
    <dbReference type="NCBI Taxonomy" id="2161748"/>
    <lineage>
        <taxon>Bacteria</taxon>
        <taxon>Pseudomonadati</taxon>
        <taxon>Pseudomonadota</taxon>
        <taxon>Gammaproteobacteria</taxon>
        <taxon>Pseudomonadales</taxon>
        <taxon>Pseudomonadaceae</taxon>
        <taxon>Pseudomonas</taxon>
    </lineage>
</organism>
<dbReference type="OrthoDB" id="72963at2"/>
<feature type="transmembrane region" description="Helical" evidence="4">
    <location>
        <begin position="140"/>
        <end position="157"/>
    </location>
</feature>
<comment type="subcellular location">
    <subcellularLocation>
        <location evidence="2">Cytoplasm</location>
    </subcellularLocation>
</comment>
<keyword evidence="4" id="KW-0472">Membrane</keyword>
<feature type="transmembrane region" description="Helical" evidence="4">
    <location>
        <begin position="201"/>
        <end position="219"/>
    </location>
</feature>
<dbReference type="CDD" id="cd04458">
    <property type="entry name" value="CSP_CDS"/>
    <property type="match status" value="1"/>
</dbReference>
<dbReference type="Pfam" id="PF00313">
    <property type="entry name" value="CSD"/>
    <property type="match status" value="1"/>
</dbReference>
<dbReference type="InterPro" id="IPR019844">
    <property type="entry name" value="CSD_CS"/>
</dbReference>
<sequence length="237" mass="26042">MELQGTLKSWNDDKGFGFIRPATGGEDVFVHISAVRGDQRPQVGEAVAYVAGRDERGRARAEHMRTAGSLRIDQPGIRRRPSPVPSASVRNTPAPIADGRRGAGGRAVIRHLPAKLILLALLCLLPVWGCLRALDAGVPWIGLGYLLFSLLSFGLYWSDKRKAQSGHWRVTEARLHLSELLGGWPGALIAQQVFRHKTRKLGFQFICWSIVAAHQAFWLERLLLKASVIGPLPVPGL</sequence>
<comment type="caution">
    <text evidence="6">The sequence shown here is derived from an EMBL/GenBank/DDBJ whole genome shotgun (WGS) entry which is preliminary data.</text>
</comment>
<dbReference type="AlphaFoldDB" id="A0A2T5P7L3"/>
<feature type="transmembrane region" description="Helical" evidence="4">
    <location>
        <begin position="116"/>
        <end position="134"/>
    </location>
</feature>
<dbReference type="Gene3D" id="2.40.50.140">
    <property type="entry name" value="Nucleic acid-binding proteins"/>
    <property type="match status" value="1"/>
</dbReference>